<gene>
    <name evidence="2" type="primary">LOC120110906</name>
</gene>
<organism evidence="1 2">
    <name type="scientific">Phoenix dactylifera</name>
    <name type="common">Date palm</name>
    <dbReference type="NCBI Taxonomy" id="42345"/>
    <lineage>
        <taxon>Eukaryota</taxon>
        <taxon>Viridiplantae</taxon>
        <taxon>Streptophyta</taxon>
        <taxon>Embryophyta</taxon>
        <taxon>Tracheophyta</taxon>
        <taxon>Spermatophyta</taxon>
        <taxon>Magnoliopsida</taxon>
        <taxon>Liliopsida</taxon>
        <taxon>Arecaceae</taxon>
        <taxon>Coryphoideae</taxon>
        <taxon>Phoeniceae</taxon>
        <taxon>Phoenix</taxon>
    </lineage>
</organism>
<proteinExistence type="predicted"/>
<evidence type="ECO:0000313" key="1">
    <source>
        <dbReference type="Proteomes" id="UP000228380"/>
    </source>
</evidence>
<dbReference type="KEGG" id="pda:120110906"/>
<sequence length="197" mass="23020">MRETQSKNVLIYLVFRDFGSLSCHSCFLCFGMHQVVHPLPFNLWPLISDLTVLGKLIKWGIYETMQRYAPRFLDLHVILLLCNILFEKRLKMRAKAHHWVGHLLNSVRLSSHIDANHEDLMSGPDKNGFTVERWVHSWQMRSQYVCFQTTGKQEANIFTSTSQRHVTDQPYEELEESAGDAKLLKKVKAHLIRNKIE</sequence>
<keyword evidence="1" id="KW-1185">Reference proteome</keyword>
<accession>A0A8B9AFT4</accession>
<dbReference type="GeneID" id="120110906"/>
<reference evidence="2" key="2">
    <citation type="submission" date="2025-08" db="UniProtKB">
        <authorList>
            <consortium name="RefSeq"/>
        </authorList>
    </citation>
    <scope>IDENTIFICATION</scope>
    <source>
        <tissue evidence="2">Young leaves</tissue>
    </source>
</reference>
<dbReference type="RefSeq" id="XP_038982818.1">
    <property type="nucleotide sequence ID" value="XM_039126890.1"/>
</dbReference>
<evidence type="ECO:0000313" key="2">
    <source>
        <dbReference type="RefSeq" id="XP_038982818.1"/>
    </source>
</evidence>
<dbReference type="Proteomes" id="UP000228380">
    <property type="component" value="Chromosome 1"/>
</dbReference>
<reference evidence="1" key="1">
    <citation type="journal article" date="2019" name="Nat. Commun.">
        <title>Genome-wide association mapping of date palm fruit traits.</title>
        <authorList>
            <person name="Hazzouri K.M."/>
            <person name="Gros-Balthazard M."/>
            <person name="Flowers J.M."/>
            <person name="Copetti D."/>
            <person name="Lemansour A."/>
            <person name="Lebrun M."/>
            <person name="Masmoudi K."/>
            <person name="Ferrand S."/>
            <person name="Dhar M.I."/>
            <person name="Fresquez Z.A."/>
            <person name="Rosas U."/>
            <person name="Zhang J."/>
            <person name="Talag J."/>
            <person name="Lee S."/>
            <person name="Kudrna D."/>
            <person name="Powell R.F."/>
            <person name="Leitch I.J."/>
            <person name="Krueger R.R."/>
            <person name="Wing R.A."/>
            <person name="Amiri K.M.A."/>
            <person name="Purugganan M.D."/>
        </authorList>
    </citation>
    <scope>NUCLEOTIDE SEQUENCE [LARGE SCALE GENOMIC DNA]</scope>
    <source>
        <strain evidence="1">cv. Khalas</strain>
    </source>
</reference>
<name>A0A8B9AFT4_PHODC</name>
<dbReference type="AlphaFoldDB" id="A0A8B9AFT4"/>
<protein>
    <submittedName>
        <fullName evidence="2">Uncharacterized protein LOC120110906 isoform X1</fullName>
    </submittedName>
</protein>